<feature type="transmembrane region" description="Helical" evidence="6">
    <location>
        <begin position="165"/>
        <end position="186"/>
    </location>
</feature>
<dbReference type="PANTHER" id="PTHR23514">
    <property type="entry name" value="BYPASS OF STOP CODON PROTEIN 6"/>
    <property type="match status" value="1"/>
</dbReference>
<organism evidence="8 9">
    <name type="scientific">Knoellia koreensis</name>
    <dbReference type="NCBI Taxonomy" id="2730921"/>
    <lineage>
        <taxon>Bacteria</taxon>
        <taxon>Bacillati</taxon>
        <taxon>Actinomycetota</taxon>
        <taxon>Actinomycetes</taxon>
        <taxon>Micrococcales</taxon>
        <taxon>Intrasporangiaceae</taxon>
        <taxon>Knoellia</taxon>
    </lineage>
</organism>
<dbReference type="SUPFAM" id="SSF103473">
    <property type="entry name" value="MFS general substrate transporter"/>
    <property type="match status" value="1"/>
</dbReference>
<dbReference type="Proteomes" id="UP000588586">
    <property type="component" value="Unassembled WGS sequence"/>
</dbReference>
<dbReference type="EMBL" id="JABEPQ010000002">
    <property type="protein sequence ID" value="NNM46089.1"/>
    <property type="molecule type" value="Genomic_DNA"/>
</dbReference>
<reference evidence="8 9" key="1">
    <citation type="submission" date="2020-04" db="EMBL/GenBank/DDBJ databases">
        <title>Knoellia sp. isolate from air conditioner.</title>
        <authorList>
            <person name="Chea S."/>
            <person name="Kim D.-U."/>
        </authorList>
    </citation>
    <scope>NUCLEOTIDE SEQUENCE [LARGE SCALE GENOMIC DNA]</scope>
    <source>
        <strain evidence="8 9">DB2414S</strain>
    </source>
</reference>
<gene>
    <name evidence="8" type="ORF">HJG52_08710</name>
</gene>
<evidence type="ECO:0000256" key="1">
    <source>
        <dbReference type="ARBA" id="ARBA00004651"/>
    </source>
</evidence>
<sequence>MATTPADASTHRPKVPHVTQTIAPDLTRVRRARLAVLVVFALAGVVFSSFASRIPDAKAALGLSAGQLGLTLFAASCGSVLALPFAGRVADRIGAARTVVTGMVISCLGLVFVGVAVDVFESRPLMAAGLFFLGLGVGLWDVAMNLEGAAVERSLGKTVMPHFHAAFSGGTVLAALAGSLMSWAAVPLVPHFLGAVALTAGLGAWGVRAFLPRSVEVSTDEDSSADEDTSSGRPAKPRSAWLEPRTLMIGLVVLASAFTEGTANDWISVAFVEGHHVPNWAGVLAFAVFLSFMTLGRIVGTSLLDRYGRVPVLRVTLGMAAVGSIMVIFGNPVVAYLGTAIWGVGASLGFPVGMSASADDPKRAGARMSVVATIGYTAFIAGPPLLGFLGDHFTVLRALLVVTGMVALAMLVIPATREPAGQRPGAAPTDAEAPGADAARAH</sequence>
<dbReference type="InterPro" id="IPR020846">
    <property type="entry name" value="MFS_dom"/>
</dbReference>
<feature type="transmembrane region" description="Helical" evidence="6">
    <location>
        <begin position="335"/>
        <end position="356"/>
    </location>
</feature>
<evidence type="ECO:0000313" key="9">
    <source>
        <dbReference type="Proteomes" id="UP000588586"/>
    </source>
</evidence>
<feature type="transmembrane region" description="Helical" evidence="6">
    <location>
        <begin position="279"/>
        <end position="300"/>
    </location>
</feature>
<dbReference type="GO" id="GO:0005886">
    <property type="term" value="C:plasma membrane"/>
    <property type="evidence" value="ECO:0007669"/>
    <property type="project" value="UniProtKB-SubCell"/>
</dbReference>
<feature type="compositionally biased region" description="Low complexity" evidence="5">
    <location>
        <begin position="424"/>
        <end position="442"/>
    </location>
</feature>
<keyword evidence="4 6" id="KW-0472">Membrane</keyword>
<protein>
    <submittedName>
        <fullName evidence="8">MFS transporter</fullName>
    </submittedName>
</protein>
<dbReference type="InterPro" id="IPR051788">
    <property type="entry name" value="MFS_Transporter"/>
</dbReference>
<dbReference type="PROSITE" id="PS50850">
    <property type="entry name" value="MFS"/>
    <property type="match status" value="1"/>
</dbReference>
<feature type="transmembrane region" description="Helical" evidence="6">
    <location>
        <begin position="395"/>
        <end position="413"/>
    </location>
</feature>
<proteinExistence type="predicted"/>
<comment type="caution">
    <text evidence="8">The sequence shown here is derived from an EMBL/GenBank/DDBJ whole genome shotgun (WGS) entry which is preliminary data.</text>
</comment>
<feature type="domain" description="Major facilitator superfamily (MFS) profile" evidence="7">
    <location>
        <begin position="32"/>
        <end position="421"/>
    </location>
</feature>
<evidence type="ECO:0000256" key="3">
    <source>
        <dbReference type="ARBA" id="ARBA00022989"/>
    </source>
</evidence>
<keyword evidence="9" id="KW-1185">Reference proteome</keyword>
<feature type="transmembrane region" description="Helical" evidence="6">
    <location>
        <begin position="125"/>
        <end position="144"/>
    </location>
</feature>
<evidence type="ECO:0000256" key="6">
    <source>
        <dbReference type="SAM" id="Phobius"/>
    </source>
</evidence>
<dbReference type="PANTHER" id="PTHR23514:SF13">
    <property type="entry name" value="INNER MEMBRANE PROTEIN YBJJ"/>
    <property type="match status" value="1"/>
</dbReference>
<dbReference type="InterPro" id="IPR036259">
    <property type="entry name" value="MFS_trans_sf"/>
</dbReference>
<dbReference type="AlphaFoldDB" id="A0A849HFZ7"/>
<keyword evidence="3 6" id="KW-1133">Transmembrane helix</keyword>
<dbReference type="GO" id="GO:0022857">
    <property type="term" value="F:transmembrane transporter activity"/>
    <property type="evidence" value="ECO:0007669"/>
    <property type="project" value="InterPro"/>
</dbReference>
<name>A0A849HFZ7_9MICO</name>
<feature type="transmembrane region" description="Helical" evidence="6">
    <location>
        <begin position="34"/>
        <end position="54"/>
    </location>
</feature>
<evidence type="ECO:0000256" key="5">
    <source>
        <dbReference type="SAM" id="MobiDB-lite"/>
    </source>
</evidence>
<dbReference type="InterPro" id="IPR011701">
    <property type="entry name" value="MFS"/>
</dbReference>
<feature type="transmembrane region" description="Helical" evidence="6">
    <location>
        <begin position="240"/>
        <end position="259"/>
    </location>
</feature>
<evidence type="ECO:0000256" key="2">
    <source>
        <dbReference type="ARBA" id="ARBA00022692"/>
    </source>
</evidence>
<dbReference type="Gene3D" id="1.20.1250.20">
    <property type="entry name" value="MFS general substrate transporter like domains"/>
    <property type="match status" value="1"/>
</dbReference>
<feature type="transmembrane region" description="Helical" evidence="6">
    <location>
        <begin position="66"/>
        <end position="86"/>
    </location>
</feature>
<evidence type="ECO:0000256" key="4">
    <source>
        <dbReference type="ARBA" id="ARBA00023136"/>
    </source>
</evidence>
<evidence type="ECO:0000313" key="8">
    <source>
        <dbReference type="EMBL" id="NNM46089.1"/>
    </source>
</evidence>
<feature type="transmembrane region" description="Helical" evidence="6">
    <location>
        <begin position="368"/>
        <end position="389"/>
    </location>
</feature>
<dbReference type="CDD" id="cd17393">
    <property type="entry name" value="MFS_MosC_like"/>
    <property type="match status" value="1"/>
</dbReference>
<evidence type="ECO:0000259" key="7">
    <source>
        <dbReference type="PROSITE" id="PS50850"/>
    </source>
</evidence>
<feature type="region of interest" description="Disordered" evidence="5">
    <location>
        <begin position="419"/>
        <end position="442"/>
    </location>
</feature>
<comment type="subcellular location">
    <subcellularLocation>
        <location evidence="1">Cell membrane</location>
        <topology evidence="1">Multi-pass membrane protein</topology>
    </subcellularLocation>
</comment>
<keyword evidence="2 6" id="KW-0812">Transmembrane</keyword>
<accession>A0A849HFZ7</accession>
<dbReference type="Pfam" id="PF07690">
    <property type="entry name" value="MFS_1"/>
    <property type="match status" value="1"/>
</dbReference>
<feature type="transmembrane region" description="Helical" evidence="6">
    <location>
        <begin position="192"/>
        <end position="211"/>
    </location>
</feature>
<feature type="transmembrane region" description="Helical" evidence="6">
    <location>
        <begin position="98"/>
        <end position="119"/>
    </location>
</feature>
<feature type="transmembrane region" description="Helical" evidence="6">
    <location>
        <begin position="312"/>
        <end position="329"/>
    </location>
</feature>